<sequence length="223" mass="23924">MGNFATATAASSAGGPVEVDENDFGPSSAAGTPTTTDAGSGGPATTTKEQRQMTAKLRQHSLSSVRKLQELLHECNVQLATFRNAIQSIGTAGDGPQLRKEVDNSARACVRCCEVTKNCVLPQLKHEGVEFTRHASQFIGCVSACVIEMKRCEALEETFPGDVNVAAPHIENMEHMLETLENLITVHYSTSEAAPADKVTPRRRRGTATCRPVCCSKLKTSYA</sequence>
<protein>
    <submittedName>
        <fullName evidence="2">Uncharacterized protein</fullName>
    </submittedName>
</protein>
<proteinExistence type="predicted"/>
<dbReference type="Proteomes" id="UP000887576">
    <property type="component" value="Unplaced"/>
</dbReference>
<reference evidence="2" key="1">
    <citation type="submission" date="2022-11" db="UniProtKB">
        <authorList>
            <consortium name="WormBaseParasite"/>
        </authorList>
    </citation>
    <scope>IDENTIFICATION</scope>
</reference>
<accession>A0AC34RAF5</accession>
<dbReference type="WBParaSite" id="JU765_v2.g4942.t1">
    <property type="protein sequence ID" value="JU765_v2.g4942.t1"/>
    <property type="gene ID" value="JU765_v2.g4942"/>
</dbReference>
<evidence type="ECO:0000313" key="2">
    <source>
        <dbReference type="WBParaSite" id="JU765_v2.g4942.t1"/>
    </source>
</evidence>
<organism evidence="1 2">
    <name type="scientific">Panagrolaimus sp. JU765</name>
    <dbReference type="NCBI Taxonomy" id="591449"/>
    <lineage>
        <taxon>Eukaryota</taxon>
        <taxon>Metazoa</taxon>
        <taxon>Ecdysozoa</taxon>
        <taxon>Nematoda</taxon>
        <taxon>Chromadorea</taxon>
        <taxon>Rhabditida</taxon>
        <taxon>Tylenchina</taxon>
        <taxon>Panagrolaimomorpha</taxon>
        <taxon>Panagrolaimoidea</taxon>
        <taxon>Panagrolaimidae</taxon>
        <taxon>Panagrolaimus</taxon>
    </lineage>
</organism>
<name>A0AC34RAF5_9BILA</name>
<evidence type="ECO:0000313" key="1">
    <source>
        <dbReference type="Proteomes" id="UP000887576"/>
    </source>
</evidence>